<comment type="caution">
    <text evidence="1">The sequence shown here is derived from an EMBL/GenBank/DDBJ whole genome shotgun (WGS) entry which is preliminary data.</text>
</comment>
<sequence>MPESKQFTGDQVGVDGAEPGFRRTNLIRAMTQSGITCCIGDNQILLI</sequence>
<evidence type="ECO:0000313" key="2">
    <source>
        <dbReference type="Proteomes" id="UP001597260"/>
    </source>
</evidence>
<organism evidence="1 2">
    <name type="scientific">Micromonospora sonneratiae</name>
    <dbReference type="NCBI Taxonomy" id="1184706"/>
    <lineage>
        <taxon>Bacteria</taxon>
        <taxon>Bacillati</taxon>
        <taxon>Actinomycetota</taxon>
        <taxon>Actinomycetes</taxon>
        <taxon>Micromonosporales</taxon>
        <taxon>Micromonosporaceae</taxon>
        <taxon>Micromonospora</taxon>
    </lineage>
</organism>
<dbReference type="RefSeq" id="WP_377566423.1">
    <property type="nucleotide sequence ID" value="NZ_JBHTMP010000002.1"/>
</dbReference>
<keyword evidence="2" id="KW-1185">Reference proteome</keyword>
<dbReference type="Proteomes" id="UP001597260">
    <property type="component" value="Unassembled WGS sequence"/>
</dbReference>
<gene>
    <name evidence="1" type="ORF">ACFQ4H_02430</name>
</gene>
<evidence type="ECO:0000313" key="1">
    <source>
        <dbReference type="EMBL" id="MFD1319940.1"/>
    </source>
</evidence>
<dbReference type="EMBL" id="JBHTMP010000002">
    <property type="protein sequence ID" value="MFD1319940.1"/>
    <property type="molecule type" value="Genomic_DNA"/>
</dbReference>
<proteinExistence type="predicted"/>
<accession>A0ABW3Y968</accession>
<reference evidence="2" key="1">
    <citation type="journal article" date="2019" name="Int. J. Syst. Evol. Microbiol.">
        <title>The Global Catalogue of Microorganisms (GCM) 10K type strain sequencing project: providing services to taxonomists for standard genome sequencing and annotation.</title>
        <authorList>
            <consortium name="The Broad Institute Genomics Platform"/>
            <consortium name="The Broad Institute Genome Sequencing Center for Infectious Disease"/>
            <person name="Wu L."/>
            <person name="Ma J."/>
        </authorList>
    </citation>
    <scope>NUCLEOTIDE SEQUENCE [LARGE SCALE GENOMIC DNA]</scope>
    <source>
        <strain evidence="2">JCM 31037</strain>
    </source>
</reference>
<protein>
    <submittedName>
        <fullName evidence="1">Uncharacterized protein</fullName>
    </submittedName>
</protein>
<name>A0ABW3Y968_9ACTN</name>